<feature type="region of interest" description="Disordered" evidence="1">
    <location>
        <begin position="1"/>
        <end position="21"/>
    </location>
</feature>
<dbReference type="EMBL" id="JARQWQ010000035">
    <property type="protein sequence ID" value="KAK2560684.1"/>
    <property type="molecule type" value="Genomic_DNA"/>
</dbReference>
<feature type="region of interest" description="Disordered" evidence="1">
    <location>
        <begin position="53"/>
        <end position="135"/>
    </location>
</feature>
<evidence type="ECO:0000256" key="1">
    <source>
        <dbReference type="SAM" id="MobiDB-lite"/>
    </source>
</evidence>
<accession>A0AAD9QG55</accession>
<comment type="caution">
    <text evidence="2">The sequence shown here is derived from an EMBL/GenBank/DDBJ whole genome shotgun (WGS) entry which is preliminary data.</text>
</comment>
<keyword evidence="3" id="KW-1185">Reference proteome</keyword>
<feature type="compositionally biased region" description="Acidic residues" evidence="1">
    <location>
        <begin position="1"/>
        <end position="10"/>
    </location>
</feature>
<name>A0AAD9QG55_ACRCE</name>
<reference evidence="2" key="1">
    <citation type="journal article" date="2023" name="G3 (Bethesda)">
        <title>Whole genome assembly and annotation of the endangered Caribbean coral Acropora cervicornis.</title>
        <authorList>
            <person name="Selwyn J.D."/>
            <person name="Vollmer S.V."/>
        </authorList>
    </citation>
    <scope>NUCLEOTIDE SEQUENCE</scope>
    <source>
        <strain evidence="2">K2</strain>
    </source>
</reference>
<feature type="compositionally biased region" description="Polar residues" evidence="1">
    <location>
        <begin position="77"/>
        <end position="91"/>
    </location>
</feature>
<sequence length="135" mass="14825">MATTDNDNDTEQNVLMNPVNIEEEGNISKSLLSVLKAMQENLTSLNSMLRDLVERKRKSTDPDSISKRAKRDESRSCRSVNASEKALTSASKEVIDSASEEASDSASEEANTKTPDEDTLSLLGDDSHHDFCSED</sequence>
<dbReference type="AlphaFoldDB" id="A0AAD9QG55"/>
<reference evidence="2" key="2">
    <citation type="journal article" date="2023" name="Science">
        <title>Genomic signatures of disease resistance in endangered staghorn corals.</title>
        <authorList>
            <person name="Vollmer S.V."/>
            <person name="Selwyn J.D."/>
            <person name="Despard B.A."/>
            <person name="Roesel C.L."/>
        </authorList>
    </citation>
    <scope>NUCLEOTIDE SEQUENCE</scope>
    <source>
        <strain evidence="2">K2</strain>
    </source>
</reference>
<gene>
    <name evidence="2" type="ORF">P5673_016446</name>
</gene>
<feature type="compositionally biased region" description="Basic and acidic residues" evidence="1">
    <location>
        <begin position="125"/>
        <end position="135"/>
    </location>
</feature>
<evidence type="ECO:0000313" key="3">
    <source>
        <dbReference type="Proteomes" id="UP001249851"/>
    </source>
</evidence>
<feature type="compositionally biased region" description="Basic and acidic residues" evidence="1">
    <location>
        <begin position="53"/>
        <end position="76"/>
    </location>
</feature>
<dbReference type="Proteomes" id="UP001249851">
    <property type="component" value="Unassembled WGS sequence"/>
</dbReference>
<protein>
    <submittedName>
        <fullName evidence="2">Uncharacterized protein</fullName>
    </submittedName>
</protein>
<proteinExistence type="predicted"/>
<organism evidence="2 3">
    <name type="scientific">Acropora cervicornis</name>
    <name type="common">Staghorn coral</name>
    <dbReference type="NCBI Taxonomy" id="6130"/>
    <lineage>
        <taxon>Eukaryota</taxon>
        <taxon>Metazoa</taxon>
        <taxon>Cnidaria</taxon>
        <taxon>Anthozoa</taxon>
        <taxon>Hexacorallia</taxon>
        <taxon>Scleractinia</taxon>
        <taxon>Astrocoeniina</taxon>
        <taxon>Acroporidae</taxon>
        <taxon>Acropora</taxon>
    </lineage>
</organism>
<feature type="compositionally biased region" description="Acidic residues" evidence="1">
    <location>
        <begin position="98"/>
        <end position="107"/>
    </location>
</feature>
<evidence type="ECO:0000313" key="2">
    <source>
        <dbReference type="EMBL" id="KAK2560684.1"/>
    </source>
</evidence>